<keyword evidence="5" id="KW-1133">Transmembrane helix</keyword>
<protein>
    <recommendedName>
        <fullName evidence="3">beta-N-acetylhexosaminidase</fullName>
        <ecNumber evidence="3">3.2.1.52</ecNumber>
    </recommendedName>
</protein>
<evidence type="ECO:0000313" key="7">
    <source>
        <dbReference type="EMBL" id="CAJ0584162.1"/>
    </source>
</evidence>
<feature type="transmembrane region" description="Helical" evidence="5">
    <location>
        <begin position="12"/>
        <end position="30"/>
    </location>
</feature>
<dbReference type="InterPro" id="IPR017853">
    <property type="entry name" value="GH"/>
</dbReference>
<dbReference type="EC" id="3.2.1.52" evidence="3"/>
<reference evidence="7" key="1">
    <citation type="submission" date="2023-06" db="EMBL/GenBank/DDBJ databases">
        <authorList>
            <person name="Delattre M."/>
        </authorList>
    </citation>
    <scope>NUCLEOTIDE SEQUENCE</scope>
    <source>
        <strain evidence="7">AF72</strain>
    </source>
</reference>
<feature type="domain" description="Glycoside hydrolase family 20 catalytic" evidence="6">
    <location>
        <begin position="133"/>
        <end position="238"/>
    </location>
</feature>
<proteinExistence type="inferred from homology"/>
<sequence length="483" mass="56129">MYRMKKPRTGLFIVFLCLGSLCYLFFLTIWRGAPSYTGLLKAYPRHDGALFPEIIVHLDLKGAAMKMAAYRELFPVLGAYGATGVLVEYEDMFPYSDELSLANDNQLELIPLVQTFGHLEFLLKHERFRNLSENPTERNTICVSQEDSWRVIKLMLNQIRALHPFSKRIHIGADEAYHVAEDDVCKRRLKKEFHERKDILGLAHIVRVAKYARSLGFETVFAWNDMFQATDADVLLHYEMRKVITPVVWGYKSDVTQPGYFPEGLFARLDQSFDSVYFATAFKGANGQGRVFIDVQRYLNTHRSYVKLLNGDARRLRAKTGGVFVTGWSRYSHHLPLCELLPASIPSLLADLIYLNDTSQSFNDVYERIRERMNCLNDAPEWPTEYHFSENVTYFYPPETRYRSCSFLWSDSFNLFEELRLLTWKSHNAQNVDPVAREKIREEIDVIDAQIRRLLAPLYFPETIDELIKTKVQRLKDTPKIAV</sequence>
<name>A0AA36GD66_9BILA</name>
<dbReference type="Proteomes" id="UP001177023">
    <property type="component" value="Unassembled WGS sequence"/>
</dbReference>
<comment type="caution">
    <text evidence="7">The sequence shown here is derived from an EMBL/GenBank/DDBJ whole genome shotgun (WGS) entry which is preliminary data.</text>
</comment>
<keyword evidence="5" id="KW-0812">Transmembrane</keyword>
<dbReference type="SUPFAM" id="SSF51445">
    <property type="entry name" value="(Trans)glycosidases"/>
    <property type="match status" value="1"/>
</dbReference>
<dbReference type="CDD" id="cd06565">
    <property type="entry name" value="GH20_GcnA-like"/>
    <property type="match status" value="1"/>
</dbReference>
<dbReference type="AlphaFoldDB" id="A0AA36GD66"/>
<keyword evidence="5" id="KW-0472">Membrane</keyword>
<dbReference type="Pfam" id="PF00728">
    <property type="entry name" value="Glyco_hydro_20"/>
    <property type="match status" value="1"/>
</dbReference>
<organism evidence="7 8">
    <name type="scientific">Mesorhabditis spiculigera</name>
    <dbReference type="NCBI Taxonomy" id="96644"/>
    <lineage>
        <taxon>Eukaryota</taxon>
        <taxon>Metazoa</taxon>
        <taxon>Ecdysozoa</taxon>
        <taxon>Nematoda</taxon>
        <taxon>Chromadorea</taxon>
        <taxon>Rhabditida</taxon>
        <taxon>Rhabditina</taxon>
        <taxon>Rhabditomorpha</taxon>
        <taxon>Rhabditoidea</taxon>
        <taxon>Rhabditidae</taxon>
        <taxon>Mesorhabditinae</taxon>
        <taxon>Mesorhabditis</taxon>
    </lineage>
</organism>
<gene>
    <name evidence="7" type="ORF">MSPICULIGERA_LOCUS22224</name>
</gene>
<dbReference type="InterPro" id="IPR038901">
    <property type="entry name" value="HEXDC-like"/>
</dbReference>
<evidence type="ECO:0000256" key="3">
    <source>
        <dbReference type="ARBA" id="ARBA00012663"/>
    </source>
</evidence>
<dbReference type="PANTHER" id="PTHR21040">
    <property type="entry name" value="BCDNA.GH04120"/>
    <property type="match status" value="1"/>
</dbReference>
<dbReference type="InterPro" id="IPR015883">
    <property type="entry name" value="Glyco_hydro_20_cat"/>
</dbReference>
<keyword evidence="4" id="KW-0378">Hydrolase</keyword>
<evidence type="ECO:0000256" key="4">
    <source>
        <dbReference type="ARBA" id="ARBA00022801"/>
    </source>
</evidence>
<evidence type="ECO:0000256" key="2">
    <source>
        <dbReference type="ARBA" id="ARBA00006285"/>
    </source>
</evidence>
<feature type="non-terminal residue" evidence="7">
    <location>
        <position position="483"/>
    </location>
</feature>
<evidence type="ECO:0000256" key="1">
    <source>
        <dbReference type="ARBA" id="ARBA00001231"/>
    </source>
</evidence>
<evidence type="ECO:0000259" key="6">
    <source>
        <dbReference type="Pfam" id="PF00728"/>
    </source>
</evidence>
<evidence type="ECO:0000256" key="5">
    <source>
        <dbReference type="SAM" id="Phobius"/>
    </source>
</evidence>
<dbReference type="EMBL" id="CATQJA010002687">
    <property type="protein sequence ID" value="CAJ0584162.1"/>
    <property type="molecule type" value="Genomic_DNA"/>
</dbReference>
<dbReference type="GO" id="GO:0004563">
    <property type="term" value="F:beta-N-acetylhexosaminidase activity"/>
    <property type="evidence" value="ECO:0007669"/>
    <property type="project" value="UniProtKB-EC"/>
</dbReference>
<dbReference type="PANTHER" id="PTHR21040:SF12">
    <property type="entry name" value="BETA-N-ACETYLHEXOSAMINIDASE"/>
    <property type="match status" value="1"/>
</dbReference>
<dbReference type="Gene3D" id="3.20.20.80">
    <property type="entry name" value="Glycosidases"/>
    <property type="match status" value="1"/>
</dbReference>
<comment type="catalytic activity">
    <reaction evidence="1">
        <text>Hydrolysis of terminal non-reducing N-acetyl-D-hexosamine residues in N-acetyl-beta-D-hexosaminides.</text>
        <dbReference type="EC" id="3.2.1.52"/>
    </reaction>
</comment>
<accession>A0AA36GD66</accession>
<comment type="similarity">
    <text evidence="2">Belongs to the glycosyl hydrolase 20 family.</text>
</comment>
<dbReference type="GO" id="GO:0005975">
    <property type="term" value="P:carbohydrate metabolic process"/>
    <property type="evidence" value="ECO:0007669"/>
    <property type="project" value="InterPro"/>
</dbReference>
<evidence type="ECO:0000313" key="8">
    <source>
        <dbReference type="Proteomes" id="UP001177023"/>
    </source>
</evidence>
<keyword evidence="8" id="KW-1185">Reference proteome</keyword>